<evidence type="ECO:0000313" key="2">
    <source>
        <dbReference type="EMBL" id="MFH6769820.1"/>
    </source>
</evidence>
<sequence>MKLEKLSLKLLIGLLSISVMFNCSKKEDDVLDEPQIIEQPQPVTLNNEINDFIWKGLNEIYLWQGDVPNLADNKFSNQDEYYTFLNTYNTPEGLFDGLLYQKGVVDKFSYLVDDYIALENSLQGNSNSSGLDFRLERISGSDYVFGYVRYTAKDSDAASKDIRRGDFFLSVNGQQLTINNYFDLLFGSNNTYTLGMADITNNTIALNGKTVELTKTSFTENPILINKVIDADGIKVGYLMYNQFISNFDTALNDAISQLKSQSITELVLDLRYNPGGVVSSAIILSGMITGQFTGKIFSREIWNNRYQQYFEANNPEYLINRFTDKLLDNSPMTMLKLNKVYILTTSGSASASELVINCLEPYIDVVQIGATTTGKYTASVTLYDSPNFGKDNANPSHKYAMQPLVFKSTNAIGVTDYYNGIIPDYSITYQSASGSVFEGENITALGVLGDVNEPFLAKAISLITGKTSKFKDTKNEKRILGFDFEEIADSKDFAPLGKNMFIKLKHKE</sequence>
<dbReference type="Pfam" id="PF03572">
    <property type="entry name" value="Peptidase_S41"/>
    <property type="match status" value="1"/>
</dbReference>
<accession>A0ABW7MT64</accession>
<keyword evidence="3" id="KW-1185">Reference proteome</keyword>
<evidence type="ECO:0000313" key="3">
    <source>
        <dbReference type="Proteomes" id="UP001610104"/>
    </source>
</evidence>
<dbReference type="PANTHER" id="PTHR32060">
    <property type="entry name" value="TAIL-SPECIFIC PROTEASE"/>
    <property type="match status" value="1"/>
</dbReference>
<dbReference type="Gene3D" id="3.90.226.10">
    <property type="entry name" value="2-enoyl-CoA Hydratase, Chain A, domain 1"/>
    <property type="match status" value="1"/>
</dbReference>
<dbReference type="Gene3D" id="2.30.42.10">
    <property type="match status" value="1"/>
</dbReference>
<gene>
    <name evidence="2" type="ORF">V8G56_13795</name>
</gene>
<dbReference type="CDD" id="cd07561">
    <property type="entry name" value="Peptidase_S41_CPP_like"/>
    <property type="match status" value="1"/>
</dbReference>
<dbReference type="RefSeq" id="WP_395439045.1">
    <property type="nucleotide sequence ID" value="NZ_JBAWKC010000005.1"/>
</dbReference>
<dbReference type="InterPro" id="IPR041613">
    <property type="entry name" value="Pept_S41_N"/>
</dbReference>
<proteinExistence type="predicted"/>
<dbReference type="InterPro" id="IPR029045">
    <property type="entry name" value="ClpP/crotonase-like_dom_sf"/>
</dbReference>
<dbReference type="SUPFAM" id="SSF52096">
    <property type="entry name" value="ClpP/crotonase"/>
    <property type="match status" value="1"/>
</dbReference>
<dbReference type="Proteomes" id="UP001610104">
    <property type="component" value="Unassembled WGS sequence"/>
</dbReference>
<name>A0ABW7MT64_9FLAO</name>
<dbReference type="InterPro" id="IPR036034">
    <property type="entry name" value="PDZ_sf"/>
</dbReference>
<dbReference type="PANTHER" id="PTHR32060:SF22">
    <property type="entry name" value="CARBOXYL-TERMINAL-PROCESSING PEPTIDASE 3, CHLOROPLASTIC"/>
    <property type="match status" value="1"/>
</dbReference>
<dbReference type="Pfam" id="PF18294">
    <property type="entry name" value="Pept_S41_N"/>
    <property type="match status" value="1"/>
</dbReference>
<organism evidence="2 3">
    <name type="scientific">Gaetbulibacter aquiaggeris</name>
    <dbReference type="NCBI Taxonomy" id="1735373"/>
    <lineage>
        <taxon>Bacteria</taxon>
        <taxon>Pseudomonadati</taxon>
        <taxon>Bacteroidota</taxon>
        <taxon>Flavobacteriia</taxon>
        <taxon>Flavobacteriales</taxon>
        <taxon>Flavobacteriaceae</taxon>
        <taxon>Gaetbulibacter</taxon>
    </lineage>
</organism>
<protein>
    <submittedName>
        <fullName evidence="2">S41 family peptidase</fullName>
    </submittedName>
</protein>
<dbReference type="EMBL" id="JBAWKC010000005">
    <property type="protein sequence ID" value="MFH6769820.1"/>
    <property type="molecule type" value="Genomic_DNA"/>
</dbReference>
<evidence type="ECO:0000259" key="1">
    <source>
        <dbReference type="SMART" id="SM00245"/>
    </source>
</evidence>
<comment type="caution">
    <text evidence="2">The sequence shown here is derived from an EMBL/GenBank/DDBJ whole genome shotgun (WGS) entry which is preliminary data.</text>
</comment>
<dbReference type="SMART" id="SM00245">
    <property type="entry name" value="TSPc"/>
    <property type="match status" value="1"/>
</dbReference>
<reference evidence="2 3" key="1">
    <citation type="submission" date="2024-02" db="EMBL/GenBank/DDBJ databases">
        <title>A Gaetbulibacter species isolated from tidal flats and genomic insights of their niches.</title>
        <authorList>
            <person name="Ye Y."/>
        </authorList>
    </citation>
    <scope>NUCLEOTIDE SEQUENCE [LARGE SCALE GENOMIC DNA]</scope>
    <source>
        <strain evidence="2 3">KEM-8</strain>
    </source>
</reference>
<feature type="domain" description="Tail specific protease" evidence="1">
    <location>
        <begin position="206"/>
        <end position="429"/>
    </location>
</feature>
<dbReference type="InterPro" id="IPR005151">
    <property type="entry name" value="Tail-specific_protease"/>
</dbReference>
<dbReference type="Gene3D" id="3.30.750.170">
    <property type="match status" value="1"/>
</dbReference>